<feature type="compositionally biased region" description="Pro residues" evidence="1">
    <location>
        <begin position="240"/>
        <end position="249"/>
    </location>
</feature>
<dbReference type="AlphaFoldDB" id="A0A401VXR9"/>
<dbReference type="Proteomes" id="UP000286746">
    <property type="component" value="Unassembled WGS sequence"/>
</dbReference>
<dbReference type="InterPro" id="IPR005523">
    <property type="entry name" value="DUF317_SPDY"/>
</dbReference>
<name>A0A401VXR9_STREY</name>
<evidence type="ECO:0000313" key="4">
    <source>
        <dbReference type="Proteomes" id="UP000286746"/>
    </source>
</evidence>
<keyword evidence="4" id="KW-1185">Reference proteome</keyword>
<proteinExistence type="predicted"/>
<evidence type="ECO:0000256" key="1">
    <source>
        <dbReference type="SAM" id="MobiDB-lite"/>
    </source>
</evidence>
<reference evidence="3 4" key="1">
    <citation type="submission" date="2018-11" db="EMBL/GenBank/DDBJ databases">
        <title>Whole genome sequence of Streptomyces paromomycinus NBRC 15454(T).</title>
        <authorList>
            <person name="Komaki H."/>
            <person name="Tamura T."/>
        </authorList>
    </citation>
    <scope>NUCLEOTIDE SEQUENCE [LARGE SCALE GENOMIC DNA]</scope>
    <source>
        <strain evidence="3 4">NBRC 15454</strain>
    </source>
</reference>
<organism evidence="3 4">
    <name type="scientific">Streptomyces paromomycinus</name>
    <name type="common">Streptomyces rimosus subsp. paromomycinus</name>
    <dbReference type="NCBI Taxonomy" id="92743"/>
    <lineage>
        <taxon>Bacteria</taxon>
        <taxon>Bacillati</taxon>
        <taxon>Actinomycetota</taxon>
        <taxon>Actinomycetes</taxon>
        <taxon>Kitasatosporales</taxon>
        <taxon>Streptomycetaceae</taxon>
        <taxon>Streptomyces</taxon>
    </lineage>
</organism>
<comment type="caution">
    <text evidence="3">The sequence shown here is derived from an EMBL/GenBank/DDBJ whole genome shotgun (WGS) entry which is preliminary data.</text>
</comment>
<feature type="domain" description="DUF317" evidence="2">
    <location>
        <begin position="154"/>
        <end position="220"/>
    </location>
</feature>
<accession>A0A401VXR9</accession>
<gene>
    <name evidence="3" type="ORF">GKJPGBOP_01488</name>
</gene>
<feature type="domain" description="DUF317" evidence="2">
    <location>
        <begin position="52"/>
        <end position="106"/>
    </location>
</feature>
<dbReference type="EMBL" id="BHZD01000001">
    <property type="protein sequence ID" value="GCD41831.1"/>
    <property type="molecule type" value="Genomic_DNA"/>
</dbReference>
<sequence>MPDPDLLDGDVYVSPRYLAGSTFTGDPALAPLLERGWDLRSEEDGNVYVSAPDRKIHLGYLPEGEDDGLWRITAYADLFARPKWGVCFNDETPTEFVTAFTTALAGAYAAGPPAYLADPHPTDPDLSAFSAVTPLIHSGWALQHPSREVMELQAPDAMAGLQYTNGRLDPERELTTLNARWYLWGGPSATRPYWYATASSKTPTPLVKAVTACVADPAPLLRWKGQMPFRLRGKAQLTPLTPPSPPLPTPLDLQRAASRRPPSLGTRSVPRWSTTTTAPSAVPTGRVGRRR</sequence>
<dbReference type="Pfam" id="PF03771">
    <property type="entry name" value="SPDY"/>
    <property type="match status" value="2"/>
</dbReference>
<feature type="region of interest" description="Disordered" evidence="1">
    <location>
        <begin position="236"/>
        <end position="291"/>
    </location>
</feature>
<feature type="compositionally biased region" description="Low complexity" evidence="1">
    <location>
        <begin position="273"/>
        <end position="284"/>
    </location>
</feature>
<protein>
    <recommendedName>
        <fullName evidence="2">DUF317 domain-containing protein</fullName>
    </recommendedName>
</protein>
<evidence type="ECO:0000259" key="2">
    <source>
        <dbReference type="Pfam" id="PF03771"/>
    </source>
</evidence>
<evidence type="ECO:0000313" key="3">
    <source>
        <dbReference type="EMBL" id="GCD41831.1"/>
    </source>
</evidence>
<dbReference type="RefSeq" id="WP_125053023.1">
    <property type="nucleotide sequence ID" value="NZ_BHZD01000001.1"/>
</dbReference>